<sequence>MSPPWDDYHKEGARAILGGTYCGISLRAAQPTAANITIRDDWHQSLLETCNNESKPQYFLVTDNRGKRTAWTVYLKVGGSTYMADYWYDYDHLYNGFENAAENALRRQKVVREPPDTVGMVAWGSVWHWWQKK</sequence>
<dbReference type="PANTHER" id="PTHR42030">
    <property type="entry name" value="DRBM DOMAIN-CONTAINING PROTEIN"/>
    <property type="match status" value="1"/>
</dbReference>
<dbReference type="SMR" id="A0A194VNV8"/>
<dbReference type="EMBL" id="CM003098">
    <property type="protein sequence ID" value="KUI65672.1"/>
    <property type="molecule type" value="Genomic_DNA"/>
</dbReference>
<protein>
    <submittedName>
        <fullName evidence="1">Uncharacterized protein</fullName>
    </submittedName>
</protein>
<keyword evidence="2" id="KW-1185">Reference proteome</keyword>
<proteinExistence type="predicted"/>
<dbReference type="Proteomes" id="UP000078559">
    <property type="component" value="Chromosome 1"/>
</dbReference>
<accession>A0A194VNV8</accession>
<name>A0A194VNV8_CYTMA</name>
<gene>
    <name evidence="1" type="ORF">VM1G_11311</name>
</gene>
<organism evidence="1 2">
    <name type="scientific">Cytospora mali</name>
    <name type="common">Apple Valsa canker fungus</name>
    <name type="synonym">Valsa mali</name>
    <dbReference type="NCBI Taxonomy" id="578113"/>
    <lineage>
        <taxon>Eukaryota</taxon>
        <taxon>Fungi</taxon>
        <taxon>Dikarya</taxon>
        <taxon>Ascomycota</taxon>
        <taxon>Pezizomycotina</taxon>
        <taxon>Sordariomycetes</taxon>
        <taxon>Sordariomycetidae</taxon>
        <taxon>Diaporthales</taxon>
        <taxon>Cytosporaceae</taxon>
        <taxon>Cytospora</taxon>
    </lineage>
</organism>
<evidence type="ECO:0000313" key="1">
    <source>
        <dbReference type="EMBL" id="KUI65672.1"/>
    </source>
</evidence>
<dbReference type="AlphaFoldDB" id="A0A194VNV8"/>
<reference evidence="1" key="1">
    <citation type="submission" date="2014-12" db="EMBL/GenBank/DDBJ databases">
        <title>Genome Sequence of Valsa Canker Pathogens Uncovers a Specific Adaption of Colonization on Woody Bark.</title>
        <authorList>
            <person name="Yin Z."/>
            <person name="Liu H."/>
            <person name="Gao X."/>
            <person name="Li Z."/>
            <person name="Song N."/>
            <person name="Ke X."/>
            <person name="Dai Q."/>
            <person name="Wu Y."/>
            <person name="Sun Y."/>
            <person name="Xu J.-R."/>
            <person name="Kang Z.K."/>
            <person name="Wang L."/>
            <person name="Huang L."/>
        </authorList>
    </citation>
    <scope>NUCLEOTIDE SEQUENCE [LARGE SCALE GENOMIC DNA]</scope>
    <source>
        <strain evidence="1">03-8</strain>
    </source>
</reference>
<evidence type="ECO:0000313" key="2">
    <source>
        <dbReference type="Proteomes" id="UP000078559"/>
    </source>
</evidence>
<dbReference type="PANTHER" id="PTHR42030:SF1">
    <property type="entry name" value="DRBM DOMAIN-CONTAINING PROTEIN"/>
    <property type="match status" value="1"/>
</dbReference>